<dbReference type="RefSeq" id="WP_342743579.1">
    <property type="nucleotide sequence ID" value="NZ_FZOU01000007.1"/>
</dbReference>
<organism evidence="2 3">
    <name type="scientific">Granulicella rosea</name>
    <dbReference type="NCBI Taxonomy" id="474952"/>
    <lineage>
        <taxon>Bacteria</taxon>
        <taxon>Pseudomonadati</taxon>
        <taxon>Acidobacteriota</taxon>
        <taxon>Terriglobia</taxon>
        <taxon>Terriglobales</taxon>
        <taxon>Acidobacteriaceae</taxon>
        <taxon>Granulicella</taxon>
    </lineage>
</organism>
<dbReference type="AlphaFoldDB" id="A0A239LJG2"/>
<protein>
    <recommendedName>
        <fullName evidence="4">Response regulator receiver domain-containing protein</fullName>
    </recommendedName>
</protein>
<dbReference type="InterPro" id="IPR011006">
    <property type="entry name" value="CheY-like_superfamily"/>
</dbReference>
<feature type="region of interest" description="Disordered" evidence="1">
    <location>
        <begin position="118"/>
        <end position="137"/>
    </location>
</feature>
<dbReference type="EMBL" id="FZOU01000007">
    <property type="protein sequence ID" value="SNT29809.1"/>
    <property type="molecule type" value="Genomic_DNA"/>
</dbReference>
<keyword evidence="3" id="KW-1185">Reference proteome</keyword>
<evidence type="ECO:0000256" key="1">
    <source>
        <dbReference type="SAM" id="MobiDB-lite"/>
    </source>
</evidence>
<dbReference type="SUPFAM" id="SSF52172">
    <property type="entry name" value="CheY-like"/>
    <property type="match status" value="1"/>
</dbReference>
<gene>
    <name evidence="2" type="ORF">SAMN05421770_10729</name>
</gene>
<evidence type="ECO:0008006" key="4">
    <source>
        <dbReference type="Google" id="ProtNLM"/>
    </source>
</evidence>
<sequence length="137" mass="15015">MLLRPCFLVIDREYAGSISTRKLVIETAKLNVITSYSGAEALETLAHFPNVSGVVMDGGIQDIPCSELIRAIKALHPGLPIIVVAAPGFTDCPGADHQLESFDPASLLELLKSLHPEKNREIEQRSEDLSRKDRLQP</sequence>
<reference evidence="2 3" key="1">
    <citation type="submission" date="2017-06" db="EMBL/GenBank/DDBJ databases">
        <authorList>
            <person name="Kim H.J."/>
            <person name="Triplett B.A."/>
        </authorList>
    </citation>
    <scope>NUCLEOTIDE SEQUENCE [LARGE SCALE GENOMIC DNA]</scope>
    <source>
        <strain evidence="2 3">DSM 18704</strain>
    </source>
</reference>
<name>A0A239LJG2_9BACT</name>
<dbReference type="Gene3D" id="3.40.50.2300">
    <property type="match status" value="1"/>
</dbReference>
<evidence type="ECO:0000313" key="2">
    <source>
        <dbReference type="EMBL" id="SNT29809.1"/>
    </source>
</evidence>
<evidence type="ECO:0000313" key="3">
    <source>
        <dbReference type="Proteomes" id="UP000198356"/>
    </source>
</evidence>
<accession>A0A239LJG2</accession>
<proteinExistence type="predicted"/>
<dbReference type="Proteomes" id="UP000198356">
    <property type="component" value="Unassembled WGS sequence"/>
</dbReference>